<dbReference type="InterPro" id="IPR000212">
    <property type="entry name" value="DNA_helicase_UvrD/REP"/>
</dbReference>
<sequence length="566" mass="65149">MQLTDEQEKIINHEGNLKVNAVAGSGKTTTILQYAQKRPHSPILYLAFNKSVKLEAEHKLSQMGLNNVRVETAHSLAYKYTAPYRHYSLRFDYKPHEIAAILNIRPKAGDLSHLKLASHVYRFVRYFCNSKAQKVVEINYLETLTNLESLSFATENHELIVHYTRLFLAKMHKGEIDIIHDFYLKQFQLSRPILPYDYILFDEGQDASGAMLAAFVNQSAHKIIIGDQHQQIYGWRFATNALQQVDFQTMDLSKSFRFNQEIARLSKSILQLKTEIGQSSQVNIQGLGNHQPIRSRVTLARSNSKLVSRAIELLIQQKELKSIYFEGQLSSYTFSEEGGSIYDVLNLYNHQRHLIKDDLLKTMPSFDHLKDYLEETSDTSLKALVDLVEKYHKDIPYFISRIKECTVEEANKDKADMVFSTVHKAKGMEYDQVFIMDDFISEQQIMDLKTALKAQEISPDALAEEINLLYVAATRTKAKLHIPIQLLPTSYQIHDFNTVSNNLNLSIKSKVKPVKAQRSNQLWTKMEEAELKQLFIQGKTVKEIALLLGRSQSAVIRRVEKLDLWF</sequence>
<evidence type="ECO:0000259" key="10">
    <source>
        <dbReference type="PROSITE" id="PS51198"/>
    </source>
</evidence>
<dbReference type="Pfam" id="PF13361">
    <property type="entry name" value="UvrD_C"/>
    <property type="match status" value="1"/>
</dbReference>
<dbReference type="RefSeq" id="WP_212190226.1">
    <property type="nucleotide sequence ID" value="NZ_JAGTAR010000012.1"/>
</dbReference>
<reference evidence="11" key="1">
    <citation type="journal article" date="2018" name="Int. J. Syst. Evol. Microbiol.">
        <title>Carboxylicivirga sediminis sp. nov., isolated from coastal sediment.</title>
        <authorList>
            <person name="Wang F.Q."/>
            <person name="Ren L.H."/>
            <person name="Zou R.J."/>
            <person name="Sun Y.Z."/>
            <person name="Liu X.J."/>
            <person name="Jiang F."/>
            <person name="Liu L.J."/>
        </authorList>
    </citation>
    <scope>NUCLEOTIDE SEQUENCE</scope>
    <source>
        <strain evidence="11">JR1</strain>
    </source>
</reference>
<dbReference type="Proteomes" id="UP000679220">
    <property type="component" value="Unassembled WGS sequence"/>
</dbReference>
<dbReference type="GO" id="GO:0003677">
    <property type="term" value="F:DNA binding"/>
    <property type="evidence" value="ECO:0007669"/>
    <property type="project" value="InterPro"/>
</dbReference>
<evidence type="ECO:0000256" key="8">
    <source>
        <dbReference type="ARBA" id="ARBA00048988"/>
    </source>
</evidence>
<keyword evidence="12" id="KW-1185">Reference proteome</keyword>
<comment type="caution">
    <text evidence="11">The sequence shown here is derived from an EMBL/GenBank/DDBJ whole genome shotgun (WGS) entry which is preliminary data.</text>
</comment>
<protein>
    <recommendedName>
        <fullName evidence="7">DNA 3'-5' helicase</fullName>
        <ecNumber evidence="7">5.6.2.4</ecNumber>
    </recommendedName>
</protein>
<dbReference type="EMBL" id="JAGTAR010000012">
    <property type="protein sequence ID" value="MBR8535840.1"/>
    <property type="molecule type" value="Genomic_DNA"/>
</dbReference>
<evidence type="ECO:0000256" key="9">
    <source>
        <dbReference type="PROSITE-ProRule" id="PRU00560"/>
    </source>
</evidence>
<reference evidence="11" key="2">
    <citation type="submission" date="2021-04" db="EMBL/GenBank/DDBJ databases">
        <authorList>
            <person name="Zhang T."/>
            <person name="Zhang Y."/>
            <person name="Lu D."/>
            <person name="Zuo D."/>
            <person name="Du Z."/>
        </authorList>
    </citation>
    <scope>NUCLEOTIDE SEQUENCE</scope>
    <source>
        <strain evidence="11">JR1</strain>
    </source>
</reference>
<organism evidence="11 12">
    <name type="scientific">Carboxylicivirga sediminis</name>
    <dbReference type="NCBI Taxonomy" id="2006564"/>
    <lineage>
        <taxon>Bacteria</taxon>
        <taxon>Pseudomonadati</taxon>
        <taxon>Bacteroidota</taxon>
        <taxon>Bacteroidia</taxon>
        <taxon>Marinilabiliales</taxon>
        <taxon>Marinilabiliaceae</taxon>
        <taxon>Carboxylicivirga</taxon>
    </lineage>
</organism>
<dbReference type="PANTHER" id="PTHR11070">
    <property type="entry name" value="UVRD / RECB / PCRA DNA HELICASE FAMILY MEMBER"/>
    <property type="match status" value="1"/>
</dbReference>
<accession>A0A941F525</accession>
<evidence type="ECO:0000256" key="2">
    <source>
        <dbReference type="ARBA" id="ARBA00022801"/>
    </source>
</evidence>
<keyword evidence="3 9" id="KW-0347">Helicase</keyword>
<dbReference type="InterPro" id="IPR014017">
    <property type="entry name" value="DNA_helicase_UvrD-like_C"/>
</dbReference>
<evidence type="ECO:0000256" key="1">
    <source>
        <dbReference type="ARBA" id="ARBA00022741"/>
    </source>
</evidence>
<evidence type="ECO:0000256" key="5">
    <source>
        <dbReference type="ARBA" id="ARBA00023235"/>
    </source>
</evidence>
<dbReference type="InterPro" id="IPR014016">
    <property type="entry name" value="UvrD-like_ATP-bd"/>
</dbReference>
<comment type="catalytic activity">
    <reaction evidence="6">
        <text>Couples ATP hydrolysis with the unwinding of duplex DNA by translocating in the 3'-5' direction.</text>
        <dbReference type="EC" id="5.6.2.4"/>
    </reaction>
</comment>
<keyword evidence="4 9" id="KW-0067">ATP-binding</keyword>
<evidence type="ECO:0000313" key="12">
    <source>
        <dbReference type="Proteomes" id="UP000679220"/>
    </source>
</evidence>
<evidence type="ECO:0000256" key="3">
    <source>
        <dbReference type="ARBA" id="ARBA00022806"/>
    </source>
</evidence>
<keyword evidence="1 9" id="KW-0547">Nucleotide-binding</keyword>
<proteinExistence type="predicted"/>
<gene>
    <name evidence="11" type="ORF">KDU71_09760</name>
</gene>
<feature type="domain" description="UvrD-like helicase ATP-binding" evidence="10">
    <location>
        <begin position="1"/>
        <end position="272"/>
    </location>
</feature>
<comment type="catalytic activity">
    <reaction evidence="8">
        <text>ATP + H2O = ADP + phosphate + H(+)</text>
        <dbReference type="Rhea" id="RHEA:13065"/>
        <dbReference type="ChEBI" id="CHEBI:15377"/>
        <dbReference type="ChEBI" id="CHEBI:15378"/>
        <dbReference type="ChEBI" id="CHEBI:30616"/>
        <dbReference type="ChEBI" id="CHEBI:43474"/>
        <dbReference type="ChEBI" id="CHEBI:456216"/>
        <dbReference type="EC" id="5.6.2.4"/>
    </reaction>
</comment>
<dbReference type="PROSITE" id="PS51198">
    <property type="entry name" value="UVRD_HELICASE_ATP_BIND"/>
    <property type="match status" value="1"/>
</dbReference>
<dbReference type="GO" id="GO:0031297">
    <property type="term" value="P:replication fork processing"/>
    <property type="evidence" value="ECO:0007669"/>
    <property type="project" value="TreeGrafter"/>
</dbReference>
<dbReference type="GO" id="GO:0000724">
    <property type="term" value="P:double-strand break repair via homologous recombination"/>
    <property type="evidence" value="ECO:0007669"/>
    <property type="project" value="TreeGrafter"/>
</dbReference>
<name>A0A941F525_9BACT</name>
<dbReference type="Gene3D" id="3.40.50.300">
    <property type="entry name" value="P-loop containing nucleotide triphosphate hydrolases"/>
    <property type="match status" value="2"/>
</dbReference>
<feature type="binding site" evidence="9">
    <location>
        <begin position="21"/>
        <end position="28"/>
    </location>
    <ligand>
        <name>ATP</name>
        <dbReference type="ChEBI" id="CHEBI:30616"/>
    </ligand>
</feature>
<evidence type="ECO:0000256" key="6">
    <source>
        <dbReference type="ARBA" id="ARBA00034617"/>
    </source>
</evidence>
<dbReference type="InterPro" id="IPR027417">
    <property type="entry name" value="P-loop_NTPase"/>
</dbReference>
<dbReference type="SUPFAM" id="SSF52540">
    <property type="entry name" value="P-loop containing nucleoside triphosphate hydrolases"/>
    <property type="match status" value="1"/>
</dbReference>
<keyword evidence="5" id="KW-0413">Isomerase</keyword>
<dbReference type="GO" id="GO:0016787">
    <property type="term" value="F:hydrolase activity"/>
    <property type="evidence" value="ECO:0007669"/>
    <property type="project" value="UniProtKB-UniRule"/>
</dbReference>
<dbReference type="GO" id="GO:0005524">
    <property type="term" value="F:ATP binding"/>
    <property type="evidence" value="ECO:0007669"/>
    <property type="project" value="UniProtKB-UniRule"/>
</dbReference>
<keyword evidence="2 9" id="KW-0378">Hydrolase</keyword>
<evidence type="ECO:0000256" key="7">
    <source>
        <dbReference type="ARBA" id="ARBA00034808"/>
    </source>
</evidence>
<dbReference type="AlphaFoldDB" id="A0A941F525"/>
<dbReference type="PANTHER" id="PTHR11070:SF30">
    <property type="entry name" value="F-BOX DNA HELICASE 1"/>
    <property type="match status" value="1"/>
</dbReference>
<evidence type="ECO:0000313" key="11">
    <source>
        <dbReference type="EMBL" id="MBR8535840.1"/>
    </source>
</evidence>
<dbReference type="GO" id="GO:0043138">
    <property type="term" value="F:3'-5' DNA helicase activity"/>
    <property type="evidence" value="ECO:0007669"/>
    <property type="project" value="UniProtKB-EC"/>
</dbReference>
<dbReference type="EC" id="5.6.2.4" evidence="7"/>
<dbReference type="Pfam" id="PF00580">
    <property type="entry name" value="UvrD-helicase"/>
    <property type="match status" value="1"/>
</dbReference>
<evidence type="ECO:0000256" key="4">
    <source>
        <dbReference type="ARBA" id="ARBA00022840"/>
    </source>
</evidence>
<dbReference type="Gene3D" id="1.10.10.60">
    <property type="entry name" value="Homeodomain-like"/>
    <property type="match status" value="1"/>
</dbReference>